<sequence length="78" mass="9023">MARKVDATSRTFQLAVSLLSCLSWRFMENPVLPENEEEHQLVTDQEEFAKFPKEPPTLLLELSIFPVNPRAVRLILKL</sequence>
<accession>A0AAN8PLU7</accession>
<organism evidence="1 2">
    <name type="scientific">Polyplax serrata</name>
    <name type="common">Common mouse louse</name>
    <dbReference type="NCBI Taxonomy" id="468196"/>
    <lineage>
        <taxon>Eukaryota</taxon>
        <taxon>Metazoa</taxon>
        <taxon>Ecdysozoa</taxon>
        <taxon>Arthropoda</taxon>
        <taxon>Hexapoda</taxon>
        <taxon>Insecta</taxon>
        <taxon>Pterygota</taxon>
        <taxon>Neoptera</taxon>
        <taxon>Paraneoptera</taxon>
        <taxon>Psocodea</taxon>
        <taxon>Troctomorpha</taxon>
        <taxon>Phthiraptera</taxon>
        <taxon>Anoplura</taxon>
        <taxon>Polyplacidae</taxon>
        <taxon>Polyplax</taxon>
    </lineage>
</organism>
<evidence type="ECO:0000313" key="1">
    <source>
        <dbReference type="EMBL" id="KAK6628212.1"/>
    </source>
</evidence>
<name>A0AAN8PLU7_POLSC</name>
<evidence type="ECO:0000313" key="2">
    <source>
        <dbReference type="Proteomes" id="UP001372834"/>
    </source>
</evidence>
<reference evidence="1 2" key="1">
    <citation type="submission" date="2023-10" db="EMBL/GenBank/DDBJ databases">
        <title>Genomes of two closely related lineages of the louse Polyplax serrata with different host specificities.</title>
        <authorList>
            <person name="Martinu J."/>
            <person name="Tarabai H."/>
            <person name="Stefka J."/>
            <person name="Hypsa V."/>
        </authorList>
    </citation>
    <scope>NUCLEOTIDE SEQUENCE [LARGE SCALE GENOMIC DNA]</scope>
    <source>
        <strain evidence="1">HR10_N</strain>
    </source>
</reference>
<dbReference type="PROSITE" id="PS51257">
    <property type="entry name" value="PROKAR_LIPOPROTEIN"/>
    <property type="match status" value="1"/>
</dbReference>
<dbReference type="Proteomes" id="UP001372834">
    <property type="component" value="Unassembled WGS sequence"/>
</dbReference>
<proteinExistence type="predicted"/>
<protein>
    <submittedName>
        <fullName evidence="1">Uncharacterized protein</fullName>
    </submittedName>
</protein>
<dbReference type="EMBL" id="JAWJWE010000036">
    <property type="protein sequence ID" value="KAK6628212.1"/>
    <property type="molecule type" value="Genomic_DNA"/>
</dbReference>
<comment type="caution">
    <text evidence="1">The sequence shown here is derived from an EMBL/GenBank/DDBJ whole genome shotgun (WGS) entry which is preliminary data.</text>
</comment>
<gene>
    <name evidence="1" type="ORF">RUM43_002024</name>
</gene>
<dbReference type="AlphaFoldDB" id="A0AAN8PLU7"/>